<sequence length="198" mass="22861">MKVTITEDLAHVWVTADHHFAHENIIGFCNRPFENVLEMDQVLIDNWNKVVRPQDLVIHLGDFTLGEGKQAQFYFSQLKGDICILSYPWHHDQRWLKTGLPLKSKSGFDVRLWPSMVVLEVPELGKNGYPLAITLCHYPIAVWDRKHHGAWHLHGHSHGNYQSIERDYPRLDVGVDCENFSPINLQGVLERMYDGGLI</sequence>
<accession>A0A0F9JWM8</accession>
<dbReference type="AlphaFoldDB" id="A0A0F9JWM8"/>
<name>A0A0F9JWM8_9ZZZZ</name>
<comment type="caution">
    <text evidence="1">The sequence shown here is derived from an EMBL/GenBank/DDBJ whole genome shotgun (WGS) entry which is preliminary data.</text>
</comment>
<proteinExistence type="predicted"/>
<evidence type="ECO:0000313" key="1">
    <source>
        <dbReference type="EMBL" id="KKM74229.1"/>
    </source>
</evidence>
<reference evidence="1" key="1">
    <citation type="journal article" date="2015" name="Nature">
        <title>Complex archaea that bridge the gap between prokaryotes and eukaryotes.</title>
        <authorList>
            <person name="Spang A."/>
            <person name="Saw J.H."/>
            <person name="Jorgensen S.L."/>
            <person name="Zaremba-Niedzwiedzka K."/>
            <person name="Martijn J."/>
            <person name="Lind A.E."/>
            <person name="van Eijk R."/>
            <person name="Schleper C."/>
            <person name="Guy L."/>
            <person name="Ettema T.J."/>
        </authorList>
    </citation>
    <scope>NUCLEOTIDE SEQUENCE</scope>
</reference>
<dbReference type="InterPro" id="IPR029052">
    <property type="entry name" value="Metallo-depent_PP-like"/>
</dbReference>
<protein>
    <recommendedName>
        <fullName evidence="2">Calcineurin-like phosphoesterase domain-containing protein</fullName>
    </recommendedName>
</protein>
<dbReference type="SUPFAM" id="SSF56300">
    <property type="entry name" value="Metallo-dependent phosphatases"/>
    <property type="match status" value="1"/>
</dbReference>
<dbReference type="Gene3D" id="3.60.21.10">
    <property type="match status" value="1"/>
</dbReference>
<gene>
    <name evidence="1" type="ORF">LCGC14_1402480</name>
</gene>
<organism evidence="1">
    <name type="scientific">marine sediment metagenome</name>
    <dbReference type="NCBI Taxonomy" id="412755"/>
    <lineage>
        <taxon>unclassified sequences</taxon>
        <taxon>metagenomes</taxon>
        <taxon>ecological metagenomes</taxon>
    </lineage>
</organism>
<dbReference type="EMBL" id="LAZR01009175">
    <property type="protein sequence ID" value="KKM74229.1"/>
    <property type="molecule type" value="Genomic_DNA"/>
</dbReference>
<evidence type="ECO:0008006" key="2">
    <source>
        <dbReference type="Google" id="ProtNLM"/>
    </source>
</evidence>